<feature type="transmembrane region" description="Helical" evidence="5">
    <location>
        <begin position="44"/>
        <end position="63"/>
    </location>
</feature>
<accession>A0A9X3NIU7</accession>
<comment type="subcellular location">
    <subcellularLocation>
        <location evidence="1">Membrane</location>
        <topology evidence="1">Multi-pass membrane protein</topology>
    </subcellularLocation>
</comment>
<keyword evidence="2 5" id="KW-0812">Transmembrane</keyword>
<evidence type="ECO:0000313" key="7">
    <source>
        <dbReference type="Proteomes" id="UP001140076"/>
    </source>
</evidence>
<evidence type="ECO:0000256" key="4">
    <source>
        <dbReference type="ARBA" id="ARBA00023136"/>
    </source>
</evidence>
<evidence type="ECO:0000256" key="5">
    <source>
        <dbReference type="SAM" id="Phobius"/>
    </source>
</evidence>
<keyword evidence="7" id="KW-1185">Reference proteome</keyword>
<dbReference type="Proteomes" id="UP001140076">
    <property type="component" value="Unassembled WGS sequence"/>
</dbReference>
<proteinExistence type="predicted"/>
<dbReference type="AlphaFoldDB" id="A0A9X3NIU7"/>
<feature type="transmembrane region" description="Helical" evidence="5">
    <location>
        <begin position="6"/>
        <end position="24"/>
    </location>
</feature>
<evidence type="ECO:0000256" key="3">
    <source>
        <dbReference type="ARBA" id="ARBA00022989"/>
    </source>
</evidence>
<keyword evidence="3 5" id="KW-1133">Transmembrane helix</keyword>
<feature type="transmembrane region" description="Helical" evidence="5">
    <location>
        <begin position="69"/>
        <end position="92"/>
    </location>
</feature>
<dbReference type="Pfam" id="PF09685">
    <property type="entry name" value="MamF_MmsF"/>
    <property type="match status" value="1"/>
</dbReference>
<evidence type="ECO:0000313" key="6">
    <source>
        <dbReference type="EMBL" id="MDA0564008.1"/>
    </source>
</evidence>
<dbReference type="EMBL" id="JAJAQC010000008">
    <property type="protein sequence ID" value="MDA0564008.1"/>
    <property type="molecule type" value="Genomic_DNA"/>
</dbReference>
<name>A0A9X3NIU7_9ACTN</name>
<sequence>MIAHLSGVILSCFGWVPALVVYSVKRTHSSFVRHHAGEALNFQLSLLIPYFVAWAVFLGLGVFAPDLSWIGSVLIALIWVASIVLGALAALAANRGPWYRYRVSTRLLMLRSVTR</sequence>
<keyword evidence="4 5" id="KW-0472">Membrane</keyword>
<gene>
    <name evidence="6" type="ORF">LG943_06660</name>
</gene>
<reference evidence="6" key="1">
    <citation type="submission" date="2021-10" db="EMBL/GenBank/DDBJ databases">
        <title>Streptomonospora sp. nov., isolated from mangrove soil.</title>
        <authorList>
            <person name="Chen X."/>
            <person name="Ge X."/>
            <person name="Liu W."/>
        </authorList>
    </citation>
    <scope>NUCLEOTIDE SEQUENCE</scope>
    <source>
        <strain evidence="6">S1-112</strain>
    </source>
</reference>
<comment type="caution">
    <text evidence="6">The sequence shown here is derived from an EMBL/GenBank/DDBJ whole genome shotgun (WGS) entry which is preliminary data.</text>
</comment>
<protein>
    <submittedName>
        <fullName evidence="6">DUF4870 domain-containing protein</fullName>
    </submittedName>
</protein>
<dbReference type="InterPro" id="IPR019109">
    <property type="entry name" value="MamF_MmsF"/>
</dbReference>
<organism evidence="6 7">
    <name type="scientific">Streptomonospora mangrovi</name>
    <dbReference type="NCBI Taxonomy" id="2883123"/>
    <lineage>
        <taxon>Bacteria</taxon>
        <taxon>Bacillati</taxon>
        <taxon>Actinomycetota</taxon>
        <taxon>Actinomycetes</taxon>
        <taxon>Streptosporangiales</taxon>
        <taxon>Nocardiopsidaceae</taxon>
        <taxon>Streptomonospora</taxon>
    </lineage>
</organism>
<evidence type="ECO:0000256" key="2">
    <source>
        <dbReference type="ARBA" id="ARBA00022692"/>
    </source>
</evidence>
<evidence type="ECO:0000256" key="1">
    <source>
        <dbReference type="ARBA" id="ARBA00004141"/>
    </source>
</evidence>